<feature type="compositionally biased region" description="Low complexity" evidence="2">
    <location>
        <begin position="60"/>
        <end position="79"/>
    </location>
</feature>
<feature type="compositionally biased region" description="Acidic residues" evidence="2">
    <location>
        <begin position="272"/>
        <end position="286"/>
    </location>
</feature>
<evidence type="ECO:0000313" key="5">
    <source>
        <dbReference type="Proteomes" id="UP001485043"/>
    </source>
</evidence>
<comment type="similarity">
    <text evidence="1">Belongs to the inositol polyphosphate 5-phosphatase family.</text>
</comment>
<feature type="region of interest" description="Disordered" evidence="2">
    <location>
        <begin position="600"/>
        <end position="625"/>
    </location>
</feature>
<reference evidence="4 5" key="1">
    <citation type="journal article" date="2024" name="Nat. Commun.">
        <title>Phylogenomics reveals the evolutionary origins of lichenization in chlorophyte algae.</title>
        <authorList>
            <person name="Puginier C."/>
            <person name="Libourel C."/>
            <person name="Otte J."/>
            <person name="Skaloud P."/>
            <person name="Haon M."/>
            <person name="Grisel S."/>
            <person name="Petersen M."/>
            <person name="Berrin J.G."/>
            <person name="Delaux P.M."/>
            <person name="Dal Grande F."/>
            <person name="Keller J."/>
        </authorList>
    </citation>
    <scope>NUCLEOTIDE SEQUENCE [LARGE SCALE GENOMIC DNA]</scope>
    <source>
        <strain evidence="4 5">SAG 2523</strain>
    </source>
</reference>
<keyword evidence="5" id="KW-1185">Reference proteome</keyword>
<sequence length="813" mass="85714">MGSGCSSSVEDLASSIGRDNAAAGPRRASVPQKPGSTASRPGTATQPMPPFSPGGSRTPAQAAAAAASLQARQQQRHALTPTPLRPNARDAATLDPAGRPGGDDDADADADAAAEEAAQAPQPSLAQTLANAPAQSQPGTPDGSPRPFGVRAWADGNLPSDLQHVHPDSPSATSQQESDPLKQQAASLQLHQPVDAAEQQALTLRLQQAGSQPPVPDRAPPPQPSIMQLQNYSAPKPTRRTVPNAYADLAGQPSMDPDAYNSGPDQDGTSDAAEEDPDLEHEEAEADLAKSTPQESPQGPPLLDNLAASGVVDENGWDDGQAGRDSLEIYEDELLQDPISDAVPLFSEGLLPRPATSPGNLTSRRKVSFLDASGNAVPEKLNSEVTAAASTNSAKNSPGSATPVIKAALKRLSGEAASDIPVGSILKVHAVTFNMNTHLPTLMQTASLLGLEPRPGHTHFHPSCDVYVVGTQESGGLKPWRKLVSRCLGSHYVRLTSESLMAISLTIFVRRSLANECSEVSTSSIATGIGNVLGNKGAVAAALTIRSTRLLFICAHFAAHEKQIQQRNAEAARIRAGLFLRSPIAGGSLGKYLAQQGSGQLVGADENSPGASPKKANVPAEPSPGKLSGVQALQLRADSTVLASSPISESEGRSVLRPLLRSGSLTNTAAGRDVTEAYDLTFWMGDLNYRLVGSRATVDFALGQQMFELLKPLDQLLAERARGAVFQEFQEGNIQFPPTFKYDLGSDRYDTSSKKRIPSWTDRILWRVRCEGGVPGPVAVEQLQYNHVPEVNCSDHKYAQPHPPGTPECVIQS</sequence>
<dbReference type="SMART" id="SM00128">
    <property type="entry name" value="IPPc"/>
    <property type="match status" value="1"/>
</dbReference>
<feature type="compositionally biased region" description="Polar residues" evidence="2">
    <location>
        <begin position="200"/>
        <end position="211"/>
    </location>
</feature>
<gene>
    <name evidence="4" type="ORF">WJX84_000559</name>
</gene>
<dbReference type="AlphaFoldDB" id="A0AAW1S8H1"/>
<dbReference type="EMBL" id="JALJOV010001715">
    <property type="protein sequence ID" value="KAK9842401.1"/>
    <property type="molecule type" value="Genomic_DNA"/>
</dbReference>
<evidence type="ECO:0000256" key="1">
    <source>
        <dbReference type="ARBA" id="ARBA00010768"/>
    </source>
</evidence>
<comment type="caution">
    <text evidence="4">The sequence shown here is derived from an EMBL/GenBank/DDBJ whole genome shotgun (WGS) entry which is preliminary data.</text>
</comment>
<dbReference type="SUPFAM" id="SSF56219">
    <property type="entry name" value="DNase I-like"/>
    <property type="match status" value="1"/>
</dbReference>
<dbReference type="InterPro" id="IPR046985">
    <property type="entry name" value="IP5"/>
</dbReference>
<feature type="domain" description="Inositol polyphosphate-related phosphatase" evidence="3">
    <location>
        <begin position="424"/>
        <end position="806"/>
    </location>
</feature>
<evidence type="ECO:0000259" key="3">
    <source>
        <dbReference type="SMART" id="SM00128"/>
    </source>
</evidence>
<feature type="compositionally biased region" description="Polar residues" evidence="2">
    <location>
        <begin position="124"/>
        <end position="139"/>
    </location>
</feature>
<feature type="compositionally biased region" description="Polar residues" evidence="2">
    <location>
        <begin position="34"/>
        <end position="46"/>
    </location>
</feature>
<dbReference type="Gene3D" id="3.60.10.10">
    <property type="entry name" value="Endonuclease/exonuclease/phosphatase"/>
    <property type="match status" value="1"/>
</dbReference>
<dbReference type="PANTHER" id="PTHR11200">
    <property type="entry name" value="INOSITOL 5-PHOSPHATASE"/>
    <property type="match status" value="1"/>
</dbReference>
<evidence type="ECO:0000313" key="4">
    <source>
        <dbReference type="EMBL" id="KAK9842401.1"/>
    </source>
</evidence>
<name>A0AAW1S8H1_9CHLO</name>
<proteinExistence type="inferred from homology"/>
<protein>
    <recommendedName>
        <fullName evidence="3">Inositol polyphosphate-related phosphatase domain-containing protein</fullName>
    </recommendedName>
</protein>
<dbReference type="Pfam" id="PF22669">
    <property type="entry name" value="Exo_endo_phos2"/>
    <property type="match status" value="2"/>
</dbReference>
<feature type="region of interest" description="Disordered" evidence="2">
    <location>
        <begin position="1"/>
        <end position="306"/>
    </location>
</feature>
<feature type="compositionally biased region" description="Pro residues" evidence="2">
    <location>
        <begin position="213"/>
        <end position="224"/>
    </location>
</feature>
<organism evidence="4 5">
    <name type="scientific">Apatococcus fuscideae</name>
    <dbReference type="NCBI Taxonomy" id="2026836"/>
    <lineage>
        <taxon>Eukaryota</taxon>
        <taxon>Viridiplantae</taxon>
        <taxon>Chlorophyta</taxon>
        <taxon>core chlorophytes</taxon>
        <taxon>Trebouxiophyceae</taxon>
        <taxon>Chlorellales</taxon>
        <taxon>Chlorellaceae</taxon>
        <taxon>Apatococcus</taxon>
    </lineage>
</organism>
<evidence type="ECO:0000256" key="2">
    <source>
        <dbReference type="SAM" id="MobiDB-lite"/>
    </source>
</evidence>
<dbReference type="GO" id="GO:0004439">
    <property type="term" value="F:phosphatidylinositol-4,5-bisphosphate 5-phosphatase activity"/>
    <property type="evidence" value="ECO:0007669"/>
    <property type="project" value="TreeGrafter"/>
</dbReference>
<feature type="compositionally biased region" description="Acidic residues" evidence="2">
    <location>
        <begin position="103"/>
        <end position="114"/>
    </location>
</feature>
<accession>A0AAW1S8H1</accession>
<dbReference type="Proteomes" id="UP001485043">
    <property type="component" value="Unassembled WGS sequence"/>
</dbReference>
<dbReference type="InterPro" id="IPR036691">
    <property type="entry name" value="Endo/exonu/phosph_ase_sf"/>
</dbReference>
<dbReference type="GO" id="GO:0046856">
    <property type="term" value="P:phosphatidylinositol dephosphorylation"/>
    <property type="evidence" value="ECO:0007669"/>
    <property type="project" value="InterPro"/>
</dbReference>
<dbReference type="InterPro" id="IPR000300">
    <property type="entry name" value="IPPc"/>
</dbReference>